<dbReference type="KEGG" id="sdl:Sdel_2227"/>
<dbReference type="AlphaFoldDB" id="D1B569"/>
<proteinExistence type="predicted"/>
<accession>D1B569</accession>
<name>D1B569_SULD5</name>
<dbReference type="Proteomes" id="UP000002222">
    <property type="component" value="Chromosome"/>
</dbReference>
<organism evidence="1 2">
    <name type="scientific">Sulfurospirillum deleyianum (strain ATCC 51133 / DSM 6946 / 5175)</name>
    <dbReference type="NCBI Taxonomy" id="525898"/>
    <lineage>
        <taxon>Bacteria</taxon>
        <taxon>Pseudomonadati</taxon>
        <taxon>Campylobacterota</taxon>
        <taxon>Epsilonproteobacteria</taxon>
        <taxon>Campylobacterales</taxon>
        <taxon>Sulfurospirillaceae</taxon>
        <taxon>Sulfurospirillum</taxon>
    </lineage>
</organism>
<dbReference type="STRING" id="525898.Sdel_2227"/>
<evidence type="ECO:0000313" key="2">
    <source>
        <dbReference type="Proteomes" id="UP000002222"/>
    </source>
</evidence>
<reference evidence="2" key="1">
    <citation type="submission" date="2009-11" db="EMBL/GenBank/DDBJ databases">
        <title>The complete genome of Sulfurospirillum deleyianum DSM 6946.</title>
        <authorList>
            <consortium name="US DOE Joint Genome Institute (JGI-PGF)"/>
            <person name="Lucas S."/>
            <person name="Copeland A."/>
            <person name="Lapidus A."/>
            <person name="Glavina del Rio T."/>
            <person name="Dalin E."/>
            <person name="Tice H."/>
            <person name="Bruce D."/>
            <person name="Goodwin L."/>
            <person name="Pitluck S."/>
            <person name="Kyrpides N."/>
            <person name="Mavromatis K."/>
            <person name="Ivanova N."/>
            <person name="Ovchinnikova G."/>
            <person name="Munk A.C."/>
            <person name="Lu M."/>
            <person name="Brettin T."/>
            <person name="Detter J.C."/>
            <person name="Han C."/>
            <person name="Tapia R."/>
            <person name="Larimer F."/>
            <person name="Land M."/>
            <person name="Hauser L."/>
            <person name="Markowitz V."/>
            <person name="Cheng J.F."/>
            <person name="Hugenholtz P."/>
            <person name="Woyke T."/>
            <person name="Wu D."/>
            <person name="Aumann P."/>
            <person name="Schneider S."/>
            <person name="Lang E."/>
            <person name="Spring S."/>
            <person name="Klenk H.P."/>
            <person name="Eisen J.A."/>
        </authorList>
    </citation>
    <scope>NUCLEOTIDE SEQUENCE [LARGE SCALE GENOMIC DNA]</scope>
    <source>
        <strain evidence="2">ATCC 51133 / DSM 6946 / 5175</strain>
    </source>
</reference>
<dbReference type="eggNOG" id="COG3914">
    <property type="taxonomic scope" value="Bacteria"/>
</dbReference>
<reference evidence="1 2" key="2">
    <citation type="journal article" date="2010" name="Stand. Genomic Sci.">
        <title>Complete genome sequence of Sulfurospirillum deleyianum type strain (5175).</title>
        <authorList>
            <person name="Sikorski J."/>
            <person name="Lapidus A."/>
            <person name="Copeland A."/>
            <person name="Glavina Del Rio T."/>
            <person name="Nolan M."/>
            <person name="Lucas S."/>
            <person name="Chen F."/>
            <person name="Tice H."/>
            <person name="Cheng J.F."/>
            <person name="Saunders E."/>
            <person name="Bruce D."/>
            <person name="Goodwin L."/>
            <person name="Pitluck S."/>
            <person name="Ovchinnikova G."/>
            <person name="Pati A."/>
            <person name="Ivanova N."/>
            <person name="Mavromatis K."/>
            <person name="Chen A."/>
            <person name="Palaniappan K."/>
            <person name="Chain P."/>
            <person name="Land M."/>
            <person name="Hauser L."/>
            <person name="Chang Y.J."/>
            <person name="Jeffries C.D."/>
            <person name="Brettin T."/>
            <person name="Detter J.C."/>
            <person name="Han C."/>
            <person name="Rohde M."/>
            <person name="Lang E."/>
            <person name="Spring S."/>
            <person name="Goker M."/>
            <person name="Bristow J."/>
            <person name="Eisen J.A."/>
            <person name="Markowitz V."/>
            <person name="Hugenholtz P."/>
            <person name="Kyrpides N.C."/>
            <person name="Klenk H.P."/>
        </authorList>
    </citation>
    <scope>NUCLEOTIDE SEQUENCE [LARGE SCALE GENOMIC DNA]</scope>
    <source>
        <strain evidence="2">ATCC 51133 / DSM 6946 / 5175</strain>
    </source>
</reference>
<dbReference type="EMBL" id="CP001816">
    <property type="protein sequence ID" value="ACZ13239.1"/>
    <property type="molecule type" value="Genomic_DNA"/>
</dbReference>
<dbReference type="SUPFAM" id="SSF53756">
    <property type="entry name" value="UDP-Glycosyltransferase/glycogen phosphorylase"/>
    <property type="match status" value="1"/>
</dbReference>
<dbReference type="RefSeq" id="WP_012857984.1">
    <property type="nucleotide sequence ID" value="NC_013512.1"/>
</dbReference>
<gene>
    <name evidence="1" type="ordered locus">Sdel_2227</name>
</gene>
<dbReference type="Gene3D" id="3.40.50.2000">
    <property type="entry name" value="Glycogen Phosphorylase B"/>
    <property type="match status" value="1"/>
</dbReference>
<dbReference type="OrthoDB" id="9815673at2"/>
<dbReference type="HOGENOM" id="CLU_010401_0_0_7"/>
<evidence type="ECO:0000313" key="1">
    <source>
        <dbReference type="EMBL" id="ACZ13239.1"/>
    </source>
</evidence>
<protein>
    <submittedName>
        <fullName evidence="1">Uncharacterized protein</fullName>
    </submittedName>
</protein>
<sequence>MNVMIDDAYVAKLAEVLSHPLDFETFEGVLRSNMPELYKRSSVSGTLQCSHEHVINLLQALRVRLYGYLKEGHLLENNYINLWFLFSQTPLVQDATLSSFIALLEQSYATYDVTQKECFIFAHLLFVLKMANGEGVKCLSWFMGEHLWFDGKSYHLMDANAKALRSFCESFEIPVEWVIQGLADSLDIERFLKANYATRMGIGTWILGFFWQIKGFENHASWRDILYPVLKQLFVTCKERGMMEEVMNLHFLMSHIVTNRIQTQEEMKAFNIEIEEEASAFYAKWAEEQKLPLPKISLHVKKKIALVKDRIVENSPFKVEFSLLSALAEDKDFKEKYELVVYSMAIIEKSLDDEKCIESIRNLGFDVRCVAFESLNLANNFQSHLTRALAIRNDMQKNEIDTMIVANNNTPIASFLLSSRSVEKQIFWSHGNFEYDVLGIDKRMSHFSAETKFKFSLFDIPILEQFSNPQSDFFEKEAIKIRKKWTGKRILGSIGRLIKIDSDMYLEALSKILNNNPNTIYLACGKGDMQNIREKLIRYNIDEERFIFTGFVNPHLYGYVIDYYLDTFPLHSGEALNEYIAKGRVPLILLNKNHIAKDAYIRLGMLDSLEKIHAFSVEEYVKIANYILSDDTIFEKVKKNMILFAKQVSEKLLEIKKTVDDFVNIVEEVNHA</sequence>
<keyword evidence="2" id="KW-1185">Reference proteome</keyword>